<comment type="caution">
    <text evidence="4">The sequence shown here is derived from an EMBL/GenBank/DDBJ whole genome shotgun (WGS) entry which is preliminary data.</text>
</comment>
<name>A0ABR2BZ37_9ROSI</name>
<keyword evidence="3" id="KW-0732">Signal</keyword>
<accession>A0ABR2BZ37</accession>
<gene>
    <name evidence="4" type="ORF">V6N12_037384</name>
</gene>
<organism evidence="4 5">
    <name type="scientific">Hibiscus sabdariffa</name>
    <name type="common">roselle</name>
    <dbReference type="NCBI Taxonomy" id="183260"/>
    <lineage>
        <taxon>Eukaryota</taxon>
        <taxon>Viridiplantae</taxon>
        <taxon>Streptophyta</taxon>
        <taxon>Embryophyta</taxon>
        <taxon>Tracheophyta</taxon>
        <taxon>Spermatophyta</taxon>
        <taxon>Magnoliopsida</taxon>
        <taxon>eudicotyledons</taxon>
        <taxon>Gunneridae</taxon>
        <taxon>Pentapetalae</taxon>
        <taxon>rosids</taxon>
        <taxon>malvids</taxon>
        <taxon>Malvales</taxon>
        <taxon>Malvaceae</taxon>
        <taxon>Malvoideae</taxon>
        <taxon>Hibiscus</taxon>
    </lineage>
</organism>
<dbReference type="Proteomes" id="UP001472677">
    <property type="component" value="Unassembled WGS sequence"/>
</dbReference>
<keyword evidence="5" id="KW-1185">Reference proteome</keyword>
<proteinExistence type="predicted"/>
<feature type="region of interest" description="Disordered" evidence="1">
    <location>
        <begin position="182"/>
        <end position="222"/>
    </location>
</feature>
<keyword evidence="2" id="KW-1133">Transmembrane helix</keyword>
<feature type="region of interest" description="Disordered" evidence="1">
    <location>
        <begin position="235"/>
        <end position="296"/>
    </location>
</feature>
<evidence type="ECO:0000256" key="2">
    <source>
        <dbReference type="SAM" id="Phobius"/>
    </source>
</evidence>
<feature type="transmembrane region" description="Helical" evidence="2">
    <location>
        <begin position="84"/>
        <end position="103"/>
    </location>
</feature>
<protein>
    <submittedName>
        <fullName evidence="4">Uncharacterized protein</fullName>
    </submittedName>
</protein>
<feature type="chain" id="PRO_5046539510" evidence="3">
    <location>
        <begin position="23"/>
        <end position="347"/>
    </location>
</feature>
<evidence type="ECO:0000313" key="5">
    <source>
        <dbReference type="Proteomes" id="UP001472677"/>
    </source>
</evidence>
<evidence type="ECO:0000256" key="1">
    <source>
        <dbReference type="SAM" id="MobiDB-lite"/>
    </source>
</evidence>
<reference evidence="4 5" key="1">
    <citation type="journal article" date="2024" name="G3 (Bethesda)">
        <title>Genome assembly of Hibiscus sabdariffa L. provides insights into metabolisms of medicinal natural products.</title>
        <authorList>
            <person name="Kim T."/>
        </authorList>
    </citation>
    <scope>NUCLEOTIDE SEQUENCE [LARGE SCALE GENOMIC DNA]</scope>
    <source>
        <strain evidence="4">TK-2024</strain>
        <tissue evidence="4">Old leaves</tissue>
    </source>
</reference>
<keyword evidence="2" id="KW-0812">Transmembrane</keyword>
<keyword evidence="2" id="KW-0472">Membrane</keyword>
<evidence type="ECO:0000256" key="3">
    <source>
        <dbReference type="SAM" id="SignalP"/>
    </source>
</evidence>
<dbReference type="EMBL" id="JBBPBM010000073">
    <property type="protein sequence ID" value="KAK8512384.1"/>
    <property type="molecule type" value="Genomic_DNA"/>
</dbReference>
<feature type="signal peptide" evidence="3">
    <location>
        <begin position="1"/>
        <end position="22"/>
    </location>
</feature>
<feature type="compositionally biased region" description="Low complexity" evidence="1">
    <location>
        <begin position="235"/>
        <end position="251"/>
    </location>
</feature>
<sequence>MLRFAFLPTTVWLLALCDLVRPRSWSLICALSSWLASPFLCLLNCDAPLGGVAQCWPSLARGLPLGARYYGRCARAARAAAHPAAWLLIVVAIVIACVLAGSARYCPRPLPCPVSVLSWHASFLLVPRFAFPRATVWLLALGGTARPRSRLLFCVPSSWLASHLFWAELFNYCLSLSRAPLPKRSASRPRGRLSVVEDDKEAPDMVDSASEGPSVPPESARVPAPALVPEVPAVAAHATRTPPAPVATPDASLRGPPASSTTADLVGEVVGDPSSAQDAPEVSADRSTPDDAPYDPMVHTKTSDMLEEALEISRDCVLLADLTGVIQANGEDLVNEAIPEAADSIIR</sequence>
<evidence type="ECO:0000313" key="4">
    <source>
        <dbReference type="EMBL" id="KAK8512384.1"/>
    </source>
</evidence>